<name>A0A9D1S499_9FIRM</name>
<proteinExistence type="predicted"/>
<dbReference type="EMBL" id="DVNK01000037">
    <property type="protein sequence ID" value="HIU46744.1"/>
    <property type="molecule type" value="Genomic_DNA"/>
</dbReference>
<reference evidence="1" key="1">
    <citation type="submission" date="2020-10" db="EMBL/GenBank/DDBJ databases">
        <authorList>
            <person name="Gilroy R."/>
        </authorList>
    </citation>
    <scope>NUCLEOTIDE SEQUENCE</scope>
    <source>
        <strain evidence="1">ChiSxjej2B14-8506</strain>
    </source>
</reference>
<dbReference type="CDD" id="cd16018">
    <property type="entry name" value="Enpp"/>
    <property type="match status" value="1"/>
</dbReference>
<comment type="caution">
    <text evidence="1">The sequence shown here is derived from an EMBL/GenBank/DDBJ whole genome shotgun (WGS) entry which is preliminary data.</text>
</comment>
<dbReference type="InterPro" id="IPR017850">
    <property type="entry name" value="Alkaline_phosphatase_core_sf"/>
</dbReference>
<dbReference type="Proteomes" id="UP000824123">
    <property type="component" value="Unassembled WGS sequence"/>
</dbReference>
<accession>A0A9D1S499</accession>
<evidence type="ECO:0000313" key="1">
    <source>
        <dbReference type="EMBL" id="HIU46744.1"/>
    </source>
</evidence>
<dbReference type="SUPFAM" id="SSF53649">
    <property type="entry name" value="Alkaline phosphatase-like"/>
    <property type="match status" value="1"/>
</dbReference>
<dbReference type="GO" id="GO:0016787">
    <property type="term" value="F:hydrolase activity"/>
    <property type="evidence" value="ECO:0007669"/>
    <property type="project" value="UniProtKB-ARBA"/>
</dbReference>
<reference evidence="1" key="2">
    <citation type="journal article" date="2021" name="PeerJ">
        <title>Extensive microbial diversity within the chicken gut microbiome revealed by metagenomics and culture.</title>
        <authorList>
            <person name="Gilroy R."/>
            <person name="Ravi A."/>
            <person name="Getino M."/>
            <person name="Pursley I."/>
            <person name="Horton D.L."/>
            <person name="Alikhan N.F."/>
            <person name="Baker D."/>
            <person name="Gharbi K."/>
            <person name="Hall N."/>
            <person name="Watson M."/>
            <person name="Adriaenssens E.M."/>
            <person name="Foster-Nyarko E."/>
            <person name="Jarju S."/>
            <person name="Secka A."/>
            <person name="Antonio M."/>
            <person name="Oren A."/>
            <person name="Chaudhuri R.R."/>
            <person name="La Ragione R."/>
            <person name="Hildebrand F."/>
            <person name="Pallen M.J."/>
        </authorList>
    </citation>
    <scope>NUCLEOTIDE SEQUENCE</scope>
    <source>
        <strain evidence="1">ChiSxjej2B14-8506</strain>
    </source>
</reference>
<dbReference type="PANTHER" id="PTHR10151">
    <property type="entry name" value="ECTONUCLEOTIDE PYROPHOSPHATASE/PHOSPHODIESTERASE"/>
    <property type="match status" value="1"/>
</dbReference>
<organism evidence="1 2">
    <name type="scientific">Candidatus Fimadaptatus faecigallinarum</name>
    <dbReference type="NCBI Taxonomy" id="2840814"/>
    <lineage>
        <taxon>Bacteria</taxon>
        <taxon>Bacillati</taxon>
        <taxon>Bacillota</taxon>
        <taxon>Clostridia</taxon>
        <taxon>Eubacteriales</taxon>
        <taxon>Candidatus Fimadaptatus</taxon>
    </lineage>
</organism>
<dbReference type="Gene3D" id="3.40.720.10">
    <property type="entry name" value="Alkaline Phosphatase, subunit A"/>
    <property type="match status" value="1"/>
</dbReference>
<dbReference type="Pfam" id="PF01663">
    <property type="entry name" value="Phosphodiest"/>
    <property type="match status" value="1"/>
</dbReference>
<gene>
    <name evidence="1" type="ORF">IAC59_05760</name>
</gene>
<dbReference type="InterPro" id="IPR002591">
    <property type="entry name" value="Phosphodiest/P_Trfase"/>
</dbReference>
<dbReference type="AlphaFoldDB" id="A0A9D1S499"/>
<evidence type="ECO:0000313" key="2">
    <source>
        <dbReference type="Proteomes" id="UP000824123"/>
    </source>
</evidence>
<sequence length="427" mass="48186">MRHVIVISEDALVYEDMDTLRKLPNFGRIWEQSARVNRVRSVYPTLTYPCHVSMMTGVYPERHGIVNNEQPVLCQTNTQWELFARAIKSPTLFDLAHAKGLRTACVFWPVCAGNKSIDYLLAEYWPQYGESVRQSYIDAGAQPEVMRIVDRYMPMNVPRLHPEADAFINACAADMIREFKPNLMLIHPANIDDYRHKTGLFSDKVTHGLHEIDIWLGELIRACRDAGIYDDTDFFIVSDHGQLGIVRTASPNVMFARHGLIDVGPDGQITDYRAFCKSAALSAQIYLRDPDDRATYDKVYALLNDMCRDGVWGIGRVYTAEEAQREEHLAGGFSFVIETDGYTSFTSDWREPYVHPLDISDYRFGRATHGHLPDKGPQPTLLAFGPDIRSGAVVERAALVDEPATIARVLGLEFGDIDGKVIEGILR</sequence>
<protein>
    <submittedName>
        <fullName evidence="1">Alkaline phosphatase family protein</fullName>
    </submittedName>
</protein>
<dbReference type="PANTHER" id="PTHR10151:SF120">
    <property type="entry name" value="BIS(5'-ADENOSYL)-TRIPHOSPHATASE"/>
    <property type="match status" value="1"/>
</dbReference>